<dbReference type="EMBL" id="VFOP01000001">
    <property type="protein sequence ID" value="TQL51894.1"/>
    <property type="molecule type" value="Genomic_DNA"/>
</dbReference>
<dbReference type="RefSeq" id="WP_141785842.1">
    <property type="nucleotide sequence ID" value="NZ_BAAAIK010000001.1"/>
</dbReference>
<name>A0A542YVA2_9MICO</name>
<evidence type="ECO:0000256" key="1">
    <source>
        <dbReference type="SAM" id="MobiDB-lite"/>
    </source>
</evidence>
<sequence>MADMTITISLGDLLTGEVGAAAAAPAPDPAMGSTDSMSTLGSAGSAPAPDPSIGGDDASSGAAVSGDGPAPVGLEELGGGD</sequence>
<evidence type="ECO:0000313" key="3">
    <source>
        <dbReference type="Proteomes" id="UP000319516"/>
    </source>
</evidence>
<gene>
    <name evidence="2" type="ORF">FB467_3061</name>
</gene>
<proteinExistence type="predicted"/>
<dbReference type="Proteomes" id="UP000319516">
    <property type="component" value="Unassembled WGS sequence"/>
</dbReference>
<evidence type="ECO:0000313" key="2">
    <source>
        <dbReference type="EMBL" id="TQL51894.1"/>
    </source>
</evidence>
<feature type="compositionally biased region" description="Polar residues" evidence="1">
    <location>
        <begin position="33"/>
        <end position="42"/>
    </location>
</feature>
<reference evidence="2 3" key="1">
    <citation type="submission" date="2019-06" db="EMBL/GenBank/DDBJ databases">
        <title>Sequencing the genomes of 1000 actinobacteria strains.</title>
        <authorList>
            <person name="Klenk H.-P."/>
        </authorList>
    </citation>
    <scope>NUCLEOTIDE SEQUENCE [LARGE SCALE GENOMIC DNA]</scope>
    <source>
        <strain evidence="2 3">DSM 12335</strain>
    </source>
</reference>
<protein>
    <submittedName>
        <fullName evidence="2">Uncharacterized protein</fullName>
    </submittedName>
</protein>
<comment type="caution">
    <text evidence="2">The sequence shown here is derived from an EMBL/GenBank/DDBJ whole genome shotgun (WGS) entry which is preliminary data.</text>
</comment>
<keyword evidence="3" id="KW-1185">Reference proteome</keyword>
<organism evidence="2 3">
    <name type="scientific">Ornithinicoccus hortensis</name>
    <dbReference type="NCBI Taxonomy" id="82346"/>
    <lineage>
        <taxon>Bacteria</taxon>
        <taxon>Bacillati</taxon>
        <taxon>Actinomycetota</taxon>
        <taxon>Actinomycetes</taxon>
        <taxon>Micrococcales</taxon>
        <taxon>Intrasporangiaceae</taxon>
        <taxon>Ornithinicoccus</taxon>
    </lineage>
</organism>
<accession>A0A542YVA2</accession>
<feature type="region of interest" description="Disordered" evidence="1">
    <location>
        <begin position="23"/>
        <end position="81"/>
    </location>
</feature>
<dbReference type="AlphaFoldDB" id="A0A542YVA2"/>